<feature type="transmembrane region" description="Helical" evidence="7">
    <location>
        <begin position="650"/>
        <end position="672"/>
    </location>
</feature>
<feature type="transmembrane region" description="Helical" evidence="7">
    <location>
        <begin position="765"/>
        <end position="786"/>
    </location>
</feature>
<feature type="transmembrane region" description="Helical" evidence="7">
    <location>
        <begin position="552"/>
        <end position="571"/>
    </location>
</feature>
<keyword evidence="10" id="KW-1185">Reference proteome</keyword>
<dbReference type="GO" id="GO:0015204">
    <property type="term" value="F:urea transmembrane transporter activity"/>
    <property type="evidence" value="ECO:0007669"/>
    <property type="project" value="InterPro"/>
</dbReference>
<sequence>MGGQTSLRLATVLWWTLLCTGNIVGQDDPNTASPPSIKNSSFFAETCLQPFPNDTTCFYKSQQCIDRIFNTSGQGQFNDSSSSSTSPQSGPFLPSTELWQGLLIFLGILAGAVVVAQGSMEIRKRIYNDKDSIETAFEGGGAVSGGLTASVIVAQWTWAATLLQSTNVASRFGVVGSFWYASGATLQILLFAIVAAMVRIRAPGAKTFLRVIYARFGAKAHIVYVVFGLATKVLVTSLLMTGGAAVTRALVKDCPAVLVSVLIALTVACYTLIGGMGAMFYVSYCCSGIILAIVLYFVTHIFYMTSLNSFGLGSAERLYSLISCLNTREKYGNIDNSYMTFGSQSGLMFGVVNIVMEFGAVFLDQNYWQIAVAAKPRQVVYGYLMGGIVWFAVPLGMGTCMGIAYQALCAQAGRPLLTEEEVDQGLVAAIVAQNVFGSQGAFLLLVAVILAVVSTASSEVMTVTSIAVHDIYEIYLKPFRRGHDPKRCILCGKAKGRMANPIDKCQCTNKTVCKDCHQDDKARGQPKIAVKPSFQCQTHGEYRQYMEIMSGLNSWGLMIYSFALIPLTIILDVLGIHLGWLFTFMGIIISSAVIPVSLSVCWTRLTSEGMIAGALGGFISALSVWLGLVARQPNGLGASTFYRNSGDDSIMCAGNAVALLGGGAICVVVSYMTKPAIDIHETWMLTYDIDNPLHPWAQMYQKDLGLADNNKLDNRPSFQSVYTAFKKTSWWAIGLSVLLTAVTVVIWPAAMLAEGVFTLPVFANYLNMVMAWVTYAVVYIILAPLLEEGWAAYKAYNLRQKIQDNNQLALANLAPPTYATETEEAPQSLH</sequence>
<keyword evidence="8" id="KW-0732">Signal</keyword>
<gene>
    <name evidence="9" type="ORF">BV898_01464</name>
</gene>
<feature type="transmembrane region" description="Helical" evidence="7">
    <location>
        <begin position="256"/>
        <end position="273"/>
    </location>
</feature>
<accession>A0A1W0XBV4</accession>
<evidence type="ECO:0000256" key="6">
    <source>
        <dbReference type="ARBA" id="ARBA00023136"/>
    </source>
</evidence>
<dbReference type="InterPro" id="IPR038377">
    <property type="entry name" value="Na/Glc_symporter_sf"/>
</dbReference>
<feature type="transmembrane region" description="Helical" evidence="7">
    <location>
        <begin position="425"/>
        <end position="453"/>
    </location>
</feature>
<feature type="chain" id="PRO_5010727079" evidence="8">
    <location>
        <begin position="26"/>
        <end position="830"/>
    </location>
</feature>
<dbReference type="InterPro" id="IPR031155">
    <property type="entry name" value="DUR"/>
</dbReference>
<proteinExistence type="inferred from homology"/>
<dbReference type="GO" id="GO:0005886">
    <property type="term" value="C:plasma membrane"/>
    <property type="evidence" value="ECO:0007669"/>
    <property type="project" value="TreeGrafter"/>
</dbReference>
<feature type="transmembrane region" description="Helical" evidence="7">
    <location>
        <begin position="178"/>
        <end position="200"/>
    </location>
</feature>
<dbReference type="EMBL" id="MTYJ01000005">
    <property type="protein sequence ID" value="OQV24878.1"/>
    <property type="molecule type" value="Genomic_DNA"/>
</dbReference>
<feature type="transmembrane region" description="Helical" evidence="7">
    <location>
        <begin position="610"/>
        <end position="630"/>
    </location>
</feature>
<feature type="transmembrane region" description="Helical" evidence="7">
    <location>
        <begin position="221"/>
        <end position="244"/>
    </location>
</feature>
<evidence type="ECO:0000256" key="7">
    <source>
        <dbReference type="SAM" id="Phobius"/>
    </source>
</evidence>
<feature type="transmembrane region" description="Helical" evidence="7">
    <location>
        <begin position="98"/>
        <end position="116"/>
    </location>
</feature>
<name>A0A1W0XBV4_HYPEX</name>
<comment type="similarity">
    <text evidence="2">Belongs to the sodium:solute symporter (SSF) (TC 2.A.21) family.</text>
</comment>
<evidence type="ECO:0000256" key="5">
    <source>
        <dbReference type="ARBA" id="ARBA00022989"/>
    </source>
</evidence>
<evidence type="ECO:0000256" key="4">
    <source>
        <dbReference type="ARBA" id="ARBA00022692"/>
    </source>
</evidence>
<keyword evidence="3" id="KW-0813">Transport</keyword>
<feature type="transmembrane region" description="Helical" evidence="7">
    <location>
        <begin position="730"/>
        <end position="753"/>
    </location>
</feature>
<evidence type="ECO:0000256" key="1">
    <source>
        <dbReference type="ARBA" id="ARBA00004141"/>
    </source>
</evidence>
<dbReference type="Proteomes" id="UP000192578">
    <property type="component" value="Unassembled WGS sequence"/>
</dbReference>
<evidence type="ECO:0000256" key="8">
    <source>
        <dbReference type="SAM" id="SignalP"/>
    </source>
</evidence>
<evidence type="ECO:0000256" key="2">
    <source>
        <dbReference type="ARBA" id="ARBA00006434"/>
    </source>
</evidence>
<evidence type="ECO:0000313" key="9">
    <source>
        <dbReference type="EMBL" id="OQV24878.1"/>
    </source>
</evidence>
<feature type="transmembrane region" description="Helical" evidence="7">
    <location>
        <begin position="136"/>
        <end position="158"/>
    </location>
</feature>
<feature type="signal peptide" evidence="8">
    <location>
        <begin position="1"/>
        <end position="25"/>
    </location>
</feature>
<dbReference type="AlphaFoldDB" id="A0A1W0XBV4"/>
<keyword evidence="6 7" id="KW-0472">Membrane</keyword>
<feature type="transmembrane region" description="Helical" evidence="7">
    <location>
        <begin position="347"/>
        <end position="368"/>
    </location>
</feature>
<dbReference type="Gene3D" id="1.20.1730.10">
    <property type="entry name" value="Sodium/glucose cotransporter"/>
    <property type="match status" value="1"/>
</dbReference>
<feature type="transmembrane region" description="Helical" evidence="7">
    <location>
        <begin position="577"/>
        <end position="598"/>
    </location>
</feature>
<dbReference type="PANTHER" id="PTHR46154:SF4">
    <property type="entry name" value="UREA ACTIVE TRANSPORTER"/>
    <property type="match status" value="1"/>
</dbReference>
<dbReference type="InterPro" id="IPR001734">
    <property type="entry name" value="Na/solute_symporter"/>
</dbReference>
<keyword evidence="4 7" id="KW-0812">Transmembrane</keyword>
<evidence type="ECO:0000256" key="3">
    <source>
        <dbReference type="ARBA" id="ARBA00022448"/>
    </source>
</evidence>
<dbReference type="OrthoDB" id="10049971at2759"/>
<dbReference type="PANTHER" id="PTHR46154">
    <property type="match status" value="1"/>
</dbReference>
<protein>
    <submittedName>
        <fullName evidence="9">Urea-proton symporter DUR3</fullName>
    </submittedName>
</protein>
<dbReference type="CDD" id="cd11476">
    <property type="entry name" value="SLC5sbd_DUR3"/>
    <property type="match status" value="1"/>
</dbReference>
<comment type="caution">
    <text evidence="9">The sequence shown here is derived from an EMBL/GenBank/DDBJ whole genome shotgun (WGS) entry which is preliminary data.</text>
</comment>
<feature type="transmembrane region" description="Helical" evidence="7">
    <location>
        <begin position="280"/>
        <end position="303"/>
    </location>
</feature>
<evidence type="ECO:0000313" key="10">
    <source>
        <dbReference type="Proteomes" id="UP000192578"/>
    </source>
</evidence>
<organism evidence="9 10">
    <name type="scientific">Hypsibius exemplaris</name>
    <name type="common">Freshwater tardigrade</name>
    <dbReference type="NCBI Taxonomy" id="2072580"/>
    <lineage>
        <taxon>Eukaryota</taxon>
        <taxon>Metazoa</taxon>
        <taxon>Ecdysozoa</taxon>
        <taxon>Tardigrada</taxon>
        <taxon>Eutardigrada</taxon>
        <taxon>Parachela</taxon>
        <taxon>Hypsibioidea</taxon>
        <taxon>Hypsibiidae</taxon>
        <taxon>Hypsibius</taxon>
    </lineage>
</organism>
<keyword evidence="5 7" id="KW-1133">Transmembrane helix</keyword>
<feature type="transmembrane region" description="Helical" evidence="7">
    <location>
        <begin position="380"/>
        <end position="405"/>
    </location>
</feature>
<dbReference type="PROSITE" id="PS50283">
    <property type="entry name" value="NA_SOLUT_SYMP_3"/>
    <property type="match status" value="1"/>
</dbReference>
<reference evidence="10" key="1">
    <citation type="submission" date="2017-01" db="EMBL/GenBank/DDBJ databases">
        <title>Comparative genomics of anhydrobiosis in the tardigrade Hypsibius dujardini.</title>
        <authorList>
            <person name="Yoshida Y."/>
            <person name="Koutsovoulos G."/>
            <person name="Laetsch D."/>
            <person name="Stevens L."/>
            <person name="Kumar S."/>
            <person name="Horikawa D."/>
            <person name="Ishino K."/>
            <person name="Komine S."/>
            <person name="Tomita M."/>
            <person name="Blaxter M."/>
            <person name="Arakawa K."/>
        </authorList>
    </citation>
    <scope>NUCLEOTIDE SEQUENCE [LARGE SCALE GENOMIC DNA]</scope>
    <source>
        <strain evidence="10">Z151</strain>
    </source>
</reference>
<comment type="subcellular location">
    <subcellularLocation>
        <location evidence="1">Membrane</location>
        <topology evidence="1">Multi-pass membrane protein</topology>
    </subcellularLocation>
</comment>